<protein>
    <submittedName>
        <fullName evidence="6">DgyrCDS9369</fullName>
    </submittedName>
</protein>
<evidence type="ECO:0000313" key="7">
    <source>
        <dbReference type="Proteomes" id="UP000549394"/>
    </source>
</evidence>
<dbReference type="GO" id="GO:0046872">
    <property type="term" value="F:metal ion binding"/>
    <property type="evidence" value="ECO:0007669"/>
    <property type="project" value="UniProtKB-KW"/>
</dbReference>
<sequence>MAKCTELSKDNIEEALIGLDTVLTDCDGVLWNGPDVIPGAVEAIRKLRKRNKKVYFVTNNSTRTRDEYAEKLTKLGFEAGREDIICSAYVTAQYIRHQLGIRGKIFVVGSYGLQKELNNAGFDTSPIGPDPLQDSSCDWTDMPLDPDITAVVVGFDPHFSYAKMVRTCGHLSKTQIPLIATNDDPALPAKNDRIVPGTGAILHAIEVGSGRKAFVCGKPYEPILKVIIERKNVDPSKALVIGDRLETDIAMANLSNMNSLLVLSGCAALDDVYQLQSSVDAKDKGLLPSFYIKSLSSLNALLP</sequence>
<comment type="caution">
    <text evidence="6">The sequence shown here is derived from an EMBL/GenBank/DDBJ whole genome shotgun (WGS) entry which is preliminary data.</text>
</comment>
<dbReference type="GO" id="GO:0016791">
    <property type="term" value="F:phosphatase activity"/>
    <property type="evidence" value="ECO:0007669"/>
    <property type="project" value="InterPro"/>
</dbReference>
<dbReference type="PANTHER" id="PTHR19288">
    <property type="entry name" value="4-NITROPHENYLPHOSPHATASE-RELATED"/>
    <property type="match status" value="1"/>
</dbReference>
<keyword evidence="1 2" id="KW-0378">Hydrolase</keyword>
<dbReference type="InterPro" id="IPR006357">
    <property type="entry name" value="HAD-SF_hydro_IIA"/>
</dbReference>
<proteinExistence type="inferred from homology"/>
<keyword evidence="7" id="KW-1185">Reference proteome</keyword>
<dbReference type="Pfam" id="PF13344">
    <property type="entry name" value="Hydrolase_6"/>
    <property type="match status" value="1"/>
</dbReference>
<feature type="binding site" evidence="5">
    <location>
        <position position="27"/>
    </location>
    <ligand>
        <name>Mg(2+)</name>
        <dbReference type="ChEBI" id="CHEBI:18420"/>
    </ligand>
</feature>
<evidence type="ECO:0000256" key="4">
    <source>
        <dbReference type="PIRSR" id="PIRSR000915-2"/>
    </source>
</evidence>
<reference evidence="6 7" key="1">
    <citation type="submission" date="2020-08" db="EMBL/GenBank/DDBJ databases">
        <authorList>
            <person name="Hejnol A."/>
        </authorList>
    </citation>
    <scope>NUCLEOTIDE SEQUENCE [LARGE SCALE GENOMIC DNA]</scope>
</reference>
<accession>A0A7I8VX49</accession>
<evidence type="ECO:0000256" key="5">
    <source>
        <dbReference type="PIRSR" id="PIRSR000915-3"/>
    </source>
</evidence>
<comment type="similarity">
    <text evidence="2">Belongs to the HAD-like hydrolase superfamily.</text>
</comment>
<evidence type="ECO:0000313" key="6">
    <source>
        <dbReference type="EMBL" id="CAD5120811.1"/>
    </source>
</evidence>
<dbReference type="SUPFAM" id="SSF56784">
    <property type="entry name" value="HAD-like"/>
    <property type="match status" value="1"/>
</dbReference>
<dbReference type="PIRSF" id="PIRSF000915">
    <property type="entry name" value="PGP-type_phosphatase"/>
    <property type="match status" value="1"/>
</dbReference>
<dbReference type="EMBL" id="CAJFCJ010000013">
    <property type="protein sequence ID" value="CAD5120811.1"/>
    <property type="molecule type" value="Genomic_DNA"/>
</dbReference>
<name>A0A7I8VX49_9ANNE</name>
<feature type="binding site" evidence="5">
    <location>
        <position position="243"/>
    </location>
    <ligand>
        <name>Mg(2+)</name>
        <dbReference type="ChEBI" id="CHEBI:18420"/>
    </ligand>
</feature>
<gene>
    <name evidence="6" type="ORF">DGYR_LOCUS8843</name>
</gene>
<dbReference type="InterPro" id="IPR006349">
    <property type="entry name" value="PGP_euk"/>
</dbReference>
<feature type="binding site" evidence="5">
    <location>
        <position position="25"/>
    </location>
    <ligand>
        <name>Mg(2+)</name>
        <dbReference type="ChEBI" id="CHEBI:18420"/>
    </ligand>
</feature>
<evidence type="ECO:0000256" key="3">
    <source>
        <dbReference type="PIRSR" id="PIRSR000915-1"/>
    </source>
</evidence>
<feature type="active site" description="Nucleophile" evidence="3">
    <location>
        <position position="25"/>
    </location>
</feature>
<feature type="binding site" evidence="4">
    <location>
        <position position="218"/>
    </location>
    <ligand>
        <name>substrate</name>
    </ligand>
</feature>
<keyword evidence="5" id="KW-0460">Magnesium</keyword>
<dbReference type="NCBIfam" id="TIGR01452">
    <property type="entry name" value="PGP_euk"/>
    <property type="match status" value="1"/>
</dbReference>
<dbReference type="PANTHER" id="PTHR19288:SF93">
    <property type="entry name" value="FI11325P-RELATED"/>
    <property type="match status" value="1"/>
</dbReference>
<feature type="active site" description="Proton donor" evidence="3">
    <location>
        <position position="27"/>
    </location>
</feature>
<dbReference type="OrthoDB" id="413953at2759"/>
<evidence type="ECO:0000256" key="1">
    <source>
        <dbReference type="ARBA" id="ARBA00022801"/>
    </source>
</evidence>
<dbReference type="GO" id="GO:0005737">
    <property type="term" value="C:cytoplasm"/>
    <property type="evidence" value="ECO:0007669"/>
    <property type="project" value="TreeGrafter"/>
</dbReference>
<comment type="cofactor">
    <cofactor evidence="5">
        <name>Mg(2+)</name>
        <dbReference type="ChEBI" id="CHEBI:18420"/>
    </cofactor>
    <text evidence="5">Divalent metal ions. Mg(2+) is the most effective.</text>
</comment>
<dbReference type="InterPro" id="IPR036412">
    <property type="entry name" value="HAD-like_sf"/>
</dbReference>
<organism evidence="6 7">
    <name type="scientific">Dimorphilus gyrociliatus</name>
    <dbReference type="NCBI Taxonomy" id="2664684"/>
    <lineage>
        <taxon>Eukaryota</taxon>
        <taxon>Metazoa</taxon>
        <taxon>Spiralia</taxon>
        <taxon>Lophotrochozoa</taxon>
        <taxon>Annelida</taxon>
        <taxon>Polychaeta</taxon>
        <taxon>Polychaeta incertae sedis</taxon>
        <taxon>Dinophilidae</taxon>
        <taxon>Dimorphilus</taxon>
    </lineage>
</organism>
<dbReference type="AlphaFoldDB" id="A0A7I8VX49"/>
<dbReference type="Proteomes" id="UP000549394">
    <property type="component" value="Unassembled WGS sequence"/>
</dbReference>
<dbReference type="Pfam" id="PF13242">
    <property type="entry name" value="Hydrolase_like"/>
    <property type="match status" value="1"/>
</dbReference>
<evidence type="ECO:0000256" key="2">
    <source>
        <dbReference type="PIRNR" id="PIRNR000915"/>
    </source>
</evidence>
<keyword evidence="5" id="KW-0479">Metal-binding</keyword>
<dbReference type="Gene3D" id="3.40.50.1000">
    <property type="entry name" value="HAD superfamily/HAD-like"/>
    <property type="match status" value="2"/>
</dbReference>
<dbReference type="InterPro" id="IPR023214">
    <property type="entry name" value="HAD_sf"/>
</dbReference>
<dbReference type="NCBIfam" id="TIGR01460">
    <property type="entry name" value="HAD-SF-IIA"/>
    <property type="match status" value="1"/>
</dbReference>